<organism evidence="1 2">
    <name type="scientific">Erwinia phage pEa_SNUABM_5</name>
    <dbReference type="NCBI Taxonomy" id="2797313"/>
    <lineage>
        <taxon>Viruses</taxon>
        <taxon>Duplodnaviria</taxon>
        <taxon>Heunggongvirae</taxon>
        <taxon>Uroviricota</taxon>
        <taxon>Caudoviricetes</taxon>
        <taxon>Rivsvirus</taxon>
        <taxon>Rivsvirus SNUABM5</taxon>
    </lineage>
</organism>
<evidence type="ECO:0000313" key="2">
    <source>
        <dbReference type="Proteomes" id="UP000596123"/>
    </source>
</evidence>
<accession>A0A7T8EPL0</accession>
<gene>
    <name evidence="1" type="ORF">pEaSNUABM5_00216</name>
</gene>
<sequence>MRSVEHDDFDLDFSDDDFVDPIDLDDTQDVLVIETVGPVLRYVQRGSHDFVGHLLTDSKGQIWMINPHEVVPSRKYGLELISRDSFQLDEDEDCGFVAEPDAFIRSYSEYNLTMATINGLPLLLPCVEH</sequence>
<name>A0A7T8EPL0_9CAUD</name>
<evidence type="ECO:0000313" key="1">
    <source>
        <dbReference type="EMBL" id="QQO90358.1"/>
    </source>
</evidence>
<dbReference type="Proteomes" id="UP000596123">
    <property type="component" value="Segment"/>
</dbReference>
<keyword evidence="2" id="KW-1185">Reference proteome</keyword>
<proteinExistence type="predicted"/>
<dbReference type="EMBL" id="MW366843">
    <property type="protein sequence ID" value="QQO90358.1"/>
    <property type="molecule type" value="Genomic_DNA"/>
</dbReference>
<protein>
    <submittedName>
        <fullName evidence="1">Uncharacterized protein</fullName>
    </submittedName>
</protein>
<reference evidence="1 2" key="1">
    <citation type="submission" date="2020-12" db="EMBL/GenBank/DDBJ databases">
        <title>Complete genome sequence of Erwinia phage pEa_SNUABM_5.</title>
        <authorList>
            <person name="Kim S.G."/>
            <person name="Lee S.B."/>
            <person name="Kwon J."/>
            <person name="Park S.C."/>
        </authorList>
    </citation>
    <scope>NUCLEOTIDE SEQUENCE [LARGE SCALE GENOMIC DNA]</scope>
</reference>